<evidence type="ECO:0000256" key="2">
    <source>
        <dbReference type="SAM" id="Phobius"/>
    </source>
</evidence>
<feature type="transmembrane region" description="Helical" evidence="2">
    <location>
        <begin position="299"/>
        <end position="316"/>
    </location>
</feature>
<name>K0ZKV9_9ACTO</name>
<evidence type="ECO:0000256" key="1">
    <source>
        <dbReference type="SAM" id="MobiDB-lite"/>
    </source>
</evidence>
<feature type="transmembrane region" description="Helical" evidence="2">
    <location>
        <begin position="366"/>
        <end position="390"/>
    </location>
</feature>
<feature type="region of interest" description="Disordered" evidence="1">
    <location>
        <begin position="195"/>
        <end position="223"/>
    </location>
</feature>
<organism evidence="3 4">
    <name type="scientific">Winkia neuii BV029A5</name>
    <dbReference type="NCBI Taxonomy" id="888439"/>
    <lineage>
        <taxon>Bacteria</taxon>
        <taxon>Bacillati</taxon>
        <taxon>Actinomycetota</taxon>
        <taxon>Actinomycetes</taxon>
        <taxon>Actinomycetales</taxon>
        <taxon>Actinomycetaceae</taxon>
        <taxon>Winkia</taxon>
    </lineage>
</organism>
<keyword evidence="2" id="KW-0812">Transmembrane</keyword>
<feature type="transmembrane region" description="Helical" evidence="2">
    <location>
        <begin position="268"/>
        <end position="293"/>
    </location>
</feature>
<protein>
    <submittedName>
        <fullName evidence="3">Uncharacterized protein</fullName>
    </submittedName>
</protein>
<reference evidence="3 4" key="1">
    <citation type="submission" date="2012-07" db="EMBL/GenBank/DDBJ databases">
        <title>The Genome Sequence of Actinomyces neuii subsp. anitratus BVS029A5.</title>
        <authorList>
            <consortium name="The Broad Institute Genome Sequencing Platform"/>
            <person name="Earl A."/>
            <person name="Ward D."/>
            <person name="Feldgarden M."/>
            <person name="Gevers D."/>
            <person name="Saerens B."/>
            <person name="Vaneechoutte M."/>
            <person name="Walker B."/>
            <person name="Young S.K."/>
            <person name="Zeng Q."/>
            <person name="Gargeya S."/>
            <person name="Fitzgerald M."/>
            <person name="Haas B."/>
            <person name="Abouelleil A."/>
            <person name="Alvarado L."/>
            <person name="Arachchi H.M."/>
            <person name="Berlin A."/>
            <person name="Chapman S.B."/>
            <person name="Goldberg J."/>
            <person name="Griggs A."/>
            <person name="Gujja S."/>
            <person name="Hansen M."/>
            <person name="Howarth C."/>
            <person name="Imamovic A."/>
            <person name="Larimer J."/>
            <person name="McCowen C."/>
            <person name="Montmayeur A."/>
            <person name="Murphy C."/>
            <person name="Neiman D."/>
            <person name="Pearson M."/>
            <person name="Priest M."/>
            <person name="Roberts A."/>
            <person name="Saif S."/>
            <person name="Shea T."/>
            <person name="Sisk P."/>
            <person name="Sykes S."/>
            <person name="Wortman J."/>
            <person name="Nusbaum C."/>
            <person name="Birren B."/>
        </authorList>
    </citation>
    <scope>NUCLEOTIDE SEQUENCE [LARGE SCALE GENOMIC DNA]</scope>
    <source>
        <strain evidence="3 4">BVS029A5</strain>
    </source>
</reference>
<dbReference type="PATRIC" id="fig|888439.3.peg.111"/>
<feature type="region of interest" description="Disordered" evidence="1">
    <location>
        <begin position="129"/>
        <end position="156"/>
    </location>
</feature>
<dbReference type="HOGENOM" id="CLU_665044_0_0_11"/>
<gene>
    <name evidence="3" type="ORF">HMPREF9240_00108</name>
</gene>
<dbReference type="AlphaFoldDB" id="K0ZKV9"/>
<keyword evidence="2" id="KW-0472">Membrane</keyword>
<keyword evidence="2" id="KW-1133">Transmembrane helix</keyword>
<proteinExistence type="predicted"/>
<sequence>MTGVSGLWEATSVPAWRQVQFGRVVVDGKQAQMDTHSWCRLLESNSKVLAKDQVGLLNKALGASKMALNPNSIAFSFESTNRKDTDIAMVAWAACRNRQGRAGQWAIPNLTAGDKDLVGIDLRGLIRPLDTEEGDGQNKTSSDKGKKFPSSRTKEEVKKGEEDCAFAFEKDFRSTEAIASKEKPSLTDNVRKLSEVKAPGQGDSTAPSADTLSSETAKAEAGTSDNPIYSLSFFWPPYEVTQNKFPYKMSNGYVFLSSLHEPTSNANILLGPFAHMLSSLFVFFTVGSLSIMVLMAKTVLISFSIIVFPMLLFALFSDSGMSKLAGILKPTFSYSLLTVLTTFILSTVTMLSQTMAQIFAGGTSGLAGFTSTMMVGLGPFLSLLGIHALFTRVFKVKSPLTLKGCYFLGCGNL</sequence>
<dbReference type="Proteomes" id="UP000006075">
    <property type="component" value="Unassembled WGS sequence"/>
</dbReference>
<dbReference type="EMBL" id="AGWP01000001">
    <property type="protein sequence ID" value="EJZ88470.1"/>
    <property type="molecule type" value="Genomic_DNA"/>
</dbReference>
<keyword evidence="4" id="KW-1185">Reference proteome</keyword>
<evidence type="ECO:0000313" key="4">
    <source>
        <dbReference type="Proteomes" id="UP000006075"/>
    </source>
</evidence>
<feature type="compositionally biased region" description="Basic and acidic residues" evidence="1">
    <location>
        <begin position="141"/>
        <end position="156"/>
    </location>
</feature>
<feature type="compositionally biased region" description="Polar residues" evidence="1">
    <location>
        <begin position="202"/>
        <end position="216"/>
    </location>
</feature>
<evidence type="ECO:0000313" key="3">
    <source>
        <dbReference type="EMBL" id="EJZ88470.1"/>
    </source>
</evidence>
<feature type="transmembrane region" description="Helical" evidence="2">
    <location>
        <begin position="336"/>
        <end position="360"/>
    </location>
</feature>
<comment type="caution">
    <text evidence="3">The sequence shown here is derived from an EMBL/GenBank/DDBJ whole genome shotgun (WGS) entry which is preliminary data.</text>
</comment>
<accession>K0ZKV9</accession>